<dbReference type="GO" id="GO:0009506">
    <property type="term" value="C:plasmodesma"/>
    <property type="evidence" value="ECO:0007669"/>
    <property type="project" value="TreeGrafter"/>
</dbReference>
<dbReference type="PANTHER" id="PTHR31414:SF31">
    <property type="entry name" value="PROTEIN TWEETY HOMOLOG"/>
    <property type="match status" value="1"/>
</dbReference>
<protein>
    <submittedName>
        <fullName evidence="3">Plasma membrane fusion protein</fullName>
    </submittedName>
</protein>
<gene>
    <name evidence="3" type="ORF">C2S53_009138</name>
</gene>
<keyword evidence="2" id="KW-0732">Signal</keyword>
<feature type="transmembrane region" description="Helical" evidence="1">
    <location>
        <begin position="271"/>
        <end position="297"/>
    </location>
</feature>
<evidence type="ECO:0000313" key="4">
    <source>
        <dbReference type="Proteomes" id="UP001190926"/>
    </source>
</evidence>
<keyword evidence="4" id="KW-1185">Reference proteome</keyword>
<organism evidence="3 4">
    <name type="scientific">Perilla frutescens var. hirtella</name>
    <name type="common">Perilla citriodora</name>
    <name type="synonym">Perilla setoyensis</name>
    <dbReference type="NCBI Taxonomy" id="608512"/>
    <lineage>
        <taxon>Eukaryota</taxon>
        <taxon>Viridiplantae</taxon>
        <taxon>Streptophyta</taxon>
        <taxon>Embryophyta</taxon>
        <taxon>Tracheophyta</taxon>
        <taxon>Spermatophyta</taxon>
        <taxon>Magnoliopsida</taxon>
        <taxon>eudicotyledons</taxon>
        <taxon>Gunneridae</taxon>
        <taxon>Pentapetalae</taxon>
        <taxon>asterids</taxon>
        <taxon>lamiids</taxon>
        <taxon>Lamiales</taxon>
        <taxon>Lamiaceae</taxon>
        <taxon>Nepetoideae</taxon>
        <taxon>Elsholtzieae</taxon>
        <taxon>Perilla</taxon>
    </lineage>
</organism>
<dbReference type="AlphaFoldDB" id="A0AAD4JCU6"/>
<proteinExistence type="predicted"/>
<feature type="signal peptide" evidence="2">
    <location>
        <begin position="1"/>
        <end position="31"/>
    </location>
</feature>
<dbReference type="EMBL" id="SDAM02000090">
    <property type="protein sequence ID" value="KAH6831478.1"/>
    <property type="molecule type" value="Genomic_DNA"/>
</dbReference>
<feature type="transmembrane region" description="Helical" evidence="1">
    <location>
        <begin position="94"/>
        <end position="119"/>
    </location>
</feature>
<keyword evidence="1" id="KW-1133">Transmembrane helix</keyword>
<name>A0AAD4JCU6_PERFH</name>
<dbReference type="GO" id="GO:0005886">
    <property type="term" value="C:plasma membrane"/>
    <property type="evidence" value="ECO:0007669"/>
    <property type="project" value="TreeGrafter"/>
</dbReference>
<keyword evidence="1" id="KW-0812">Transmembrane</keyword>
<evidence type="ECO:0000256" key="2">
    <source>
        <dbReference type="SAM" id="SignalP"/>
    </source>
</evidence>
<dbReference type="PANTHER" id="PTHR31414">
    <property type="entry name" value="TRANSMEMBRANE PROTEIN DDB_G0292058"/>
    <property type="match status" value="1"/>
</dbReference>
<dbReference type="InterPro" id="IPR040283">
    <property type="entry name" value="DDB_G0292058-like"/>
</dbReference>
<dbReference type="Proteomes" id="UP001190926">
    <property type="component" value="Unassembled WGS sequence"/>
</dbReference>
<feature type="transmembrane region" description="Helical" evidence="1">
    <location>
        <begin position="131"/>
        <end position="155"/>
    </location>
</feature>
<feature type="transmembrane region" description="Helical" evidence="1">
    <location>
        <begin position="483"/>
        <end position="506"/>
    </location>
</feature>
<keyword evidence="1" id="KW-0472">Membrane</keyword>
<evidence type="ECO:0000256" key="1">
    <source>
        <dbReference type="SAM" id="Phobius"/>
    </source>
</evidence>
<feature type="transmembrane region" description="Helical" evidence="1">
    <location>
        <begin position="236"/>
        <end position="264"/>
    </location>
</feature>
<feature type="chain" id="PRO_5042046948" evidence="2">
    <location>
        <begin position="32"/>
        <end position="529"/>
    </location>
</feature>
<sequence length="529" mass="58494">MFTLKSKTSSFLALTTLILVFLSFFSSPGEAADAAAGGVVSWEGRRSVLGNETVLVLAEERTRRKDPLDDLKYYTGGWNISSKHYFASVLYTGYPLFVVAAFWFVLFGIFLLLACMYVCCCRRRRYGYSRVAYALSVIFLTLFTIAAVIGSIVLYTGQGKFHDSTKDTLEYVLGQADSTVDNLKNFSNFLTSAKGVGVDQVFLPQNVQDNIDKVNTMITSAADTLDSATKNNKNDIFIYLDAVGLVLIIVAAVMLTLAFLGFLLSISGLQCLVYILVIIGWILVALTFILCGIFLVLHNVMGDTCVAMNEWANNPTSHTALDKIIPCVDTATAQEALSQGKEVTFQMVGLVNGIIANVSNRNPPPGLGPLSYNQSGPLVPLLCNPYNPDKTDRKTCTTGEVDFKNATQIWKNYKCQVSNNKCTTVGRLTPDMYDQMSGAVNVSYGLYHYGPFLTDLVDCTFVRDTFTTIHKDHCPDLRLYSKWVYIGLVMVSAAVMLSLIFWVLYARERRHRKYTKLADAASAQTSYGK</sequence>
<comment type="caution">
    <text evidence="3">The sequence shown here is derived from an EMBL/GenBank/DDBJ whole genome shotgun (WGS) entry which is preliminary data.</text>
</comment>
<reference evidence="3 4" key="1">
    <citation type="journal article" date="2021" name="Nat. Commun.">
        <title>Incipient diploidization of the medicinal plant Perilla within 10,000 years.</title>
        <authorList>
            <person name="Zhang Y."/>
            <person name="Shen Q."/>
            <person name="Leng L."/>
            <person name="Zhang D."/>
            <person name="Chen S."/>
            <person name="Shi Y."/>
            <person name="Ning Z."/>
            <person name="Chen S."/>
        </authorList>
    </citation>
    <scope>NUCLEOTIDE SEQUENCE [LARGE SCALE GENOMIC DNA]</scope>
    <source>
        <strain evidence="4">cv. PC099</strain>
    </source>
</reference>
<accession>A0AAD4JCU6</accession>
<evidence type="ECO:0000313" key="3">
    <source>
        <dbReference type="EMBL" id="KAH6831478.1"/>
    </source>
</evidence>